<feature type="region of interest" description="Disordered" evidence="1">
    <location>
        <begin position="43"/>
        <end position="79"/>
    </location>
</feature>
<sequence>MLAGEAAARDHRGPPARVFAADRDDADEARRLRELRMKEAIRYGDVSPEEARSRNRDYRRFAPGGPSAERDDDRGYDRKRWRDAQRRALEDDHSR</sequence>
<accession>A0A165FX45</accession>
<reference evidence="3" key="1">
    <citation type="submission" date="2016-01" db="EMBL/GenBank/DDBJ databases">
        <title>Draft genome of Chromobacterium sp. F49.</title>
        <authorList>
            <person name="Hong K.W."/>
        </authorList>
    </citation>
    <scope>NUCLEOTIDE SEQUENCE [LARGE SCALE GENOMIC DNA]</scope>
    <source>
        <strain evidence="3">CN10</strain>
    </source>
</reference>
<proteinExistence type="predicted"/>
<keyword evidence="3" id="KW-1185">Reference proteome</keyword>
<gene>
    <name evidence="2" type="ORF">AVW16_06195</name>
</gene>
<comment type="caution">
    <text evidence="2">The sequence shown here is derived from an EMBL/GenBank/DDBJ whole genome shotgun (WGS) entry which is preliminary data.</text>
</comment>
<name>A0A165FX45_9NEIS</name>
<evidence type="ECO:0000256" key="1">
    <source>
        <dbReference type="SAM" id="MobiDB-lite"/>
    </source>
</evidence>
<feature type="region of interest" description="Disordered" evidence="1">
    <location>
        <begin position="1"/>
        <end position="25"/>
    </location>
</feature>
<evidence type="ECO:0000313" key="3">
    <source>
        <dbReference type="Proteomes" id="UP000076625"/>
    </source>
</evidence>
<dbReference type="Proteomes" id="UP000076625">
    <property type="component" value="Unassembled WGS sequence"/>
</dbReference>
<organism evidence="2 3">
    <name type="scientific">Crenobacter luteus</name>
    <dbReference type="NCBI Taxonomy" id="1452487"/>
    <lineage>
        <taxon>Bacteria</taxon>
        <taxon>Pseudomonadati</taxon>
        <taxon>Pseudomonadota</taxon>
        <taxon>Betaproteobacteria</taxon>
        <taxon>Neisseriales</taxon>
        <taxon>Neisseriaceae</taxon>
        <taxon>Crenobacter</taxon>
    </lineage>
</organism>
<dbReference type="AlphaFoldDB" id="A0A165FX45"/>
<feature type="compositionally biased region" description="Basic and acidic residues" evidence="1">
    <location>
        <begin position="68"/>
        <end position="79"/>
    </location>
</feature>
<feature type="compositionally biased region" description="Basic and acidic residues" evidence="1">
    <location>
        <begin position="49"/>
        <end position="60"/>
    </location>
</feature>
<protein>
    <submittedName>
        <fullName evidence="2">Uncharacterized protein</fullName>
    </submittedName>
</protein>
<dbReference type="EMBL" id="LQQU01000007">
    <property type="protein sequence ID" value="KZE34465.1"/>
    <property type="molecule type" value="Genomic_DNA"/>
</dbReference>
<evidence type="ECO:0000313" key="2">
    <source>
        <dbReference type="EMBL" id="KZE34465.1"/>
    </source>
</evidence>
<dbReference type="STRING" id="1452487.AVW16_06195"/>